<dbReference type="EMBL" id="LCIQ01000031">
    <property type="protein sequence ID" value="KKT59910.1"/>
    <property type="molecule type" value="Genomic_DNA"/>
</dbReference>
<keyword evidence="3" id="KW-0540">Nuclease</keyword>
<dbReference type="PANTHER" id="PTHR34139:SF1">
    <property type="entry name" value="RNASE MJ1380-RELATED"/>
    <property type="match status" value="1"/>
</dbReference>
<evidence type="ECO:0000256" key="1">
    <source>
        <dbReference type="ARBA" id="ARBA00022553"/>
    </source>
</evidence>
<dbReference type="Pfam" id="PF01934">
    <property type="entry name" value="HepT-like"/>
    <property type="match status" value="1"/>
</dbReference>
<evidence type="ECO:0000256" key="2">
    <source>
        <dbReference type="ARBA" id="ARBA00022649"/>
    </source>
</evidence>
<evidence type="ECO:0000313" key="6">
    <source>
        <dbReference type="EMBL" id="KKT59910.1"/>
    </source>
</evidence>
<evidence type="ECO:0000313" key="7">
    <source>
        <dbReference type="Proteomes" id="UP000034521"/>
    </source>
</evidence>
<dbReference type="Proteomes" id="UP000034521">
    <property type="component" value="Unassembled WGS sequence"/>
</dbReference>
<sequence>MKQKIDLPYFLHIRDAIRAIELFTKGKTLHHFRTDDYFQSAVLRKLEIIGEAVTHISKKLKVKAVDVPWRSIVGARNRLIHEYFSIDEKKTWGM</sequence>
<dbReference type="AlphaFoldDB" id="A0A0G1IL58"/>
<keyword evidence="1" id="KW-0597">Phosphoprotein</keyword>
<dbReference type="GO" id="GO:0016787">
    <property type="term" value="F:hydrolase activity"/>
    <property type="evidence" value="ECO:0007669"/>
    <property type="project" value="UniProtKB-KW"/>
</dbReference>
<dbReference type="GO" id="GO:0110001">
    <property type="term" value="C:toxin-antitoxin complex"/>
    <property type="evidence" value="ECO:0007669"/>
    <property type="project" value="InterPro"/>
</dbReference>
<evidence type="ECO:0000256" key="5">
    <source>
        <dbReference type="ARBA" id="ARBA00022801"/>
    </source>
</evidence>
<evidence type="ECO:0000256" key="3">
    <source>
        <dbReference type="ARBA" id="ARBA00022722"/>
    </source>
</evidence>
<name>A0A0G1IL58_9BACT</name>
<keyword evidence="4" id="KW-0547">Nucleotide-binding</keyword>
<evidence type="ECO:0000256" key="4">
    <source>
        <dbReference type="ARBA" id="ARBA00022741"/>
    </source>
</evidence>
<feature type="non-terminal residue" evidence="6">
    <location>
        <position position="94"/>
    </location>
</feature>
<gene>
    <name evidence="6" type="ORF">UW52_C0031G0001</name>
</gene>
<organism evidence="6 7">
    <name type="scientific">Candidatus Gottesmanbacteria bacterium GW2011_GWA1_44_24b</name>
    <dbReference type="NCBI Taxonomy" id="1618437"/>
    <lineage>
        <taxon>Bacteria</taxon>
        <taxon>Candidatus Gottesmaniibacteriota</taxon>
    </lineage>
</organism>
<accession>A0A0G1IL58</accession>
<keyword evidence="5" id="KW-0378">Hydrolase</keyword>
<dbReference type="GO" id="GO:0004540">
    <property type="term" value="F:RNA nuclease activity"/>
    <property type="evidence" value="ECO:0007669"/>
    <property type="project" value="InterPro"/>
</dbReference>
<dbReference type="PANTHER" id="PTHR34139">
    <property type="entry name" value="UPF0331 PROTEIN MJ0127"/>
    <property type="match status" value="1"/>
</dbReference>
<protein>
    <recommendedName>
        <fullName evidence="8">DUF86 domain-containing protein</fullName>
    </recommendedName>
</protein>
<dbReference type="InterPro" id="IPR051813">
    <property type="entry name" value="HepT_RNase_toxin"/>
</dbReference>
<evidence type="ECO:0008006" key="8">
    <source>
        <dbReference type="Google" id="ProtNLM"/>
    </source>
</evidence>
<keyword evidence="2" id="KW-1277">Toxin-antitoxin system</keyword>
<comment type="caution">
    <text evidence="6">The sequence shown here is derived from an EMBL/GenBank/DDBJ whole genome shotgun (WGS) entry which is preliminary data.</text>
</comment>
<dbReference type="GO" id="GO:0000166">
    <property type="term" value="F:nucleotide binding"/>
    <property type="evidence" value="ECO:0007669"/>
    <property type="project" value="UniProtKB-KW"/>
</dbReference>
<dbReference type="InterPro" id="IPR008201">
    <property type="entry name" value="HepT-like"/>
</dbReference>
<proteinExistence type="predicted"/>
<reference evidence="6 7" key="1">
    <citation type="journal article" date="2015" name="Nature">
        <title>rRNA introns, odd ribosomes, and small enigmatic genomes across a large radiation of phyla.</title>
        <authorList>
            <person name="Brown C.T."/>
            <person name="Hug L.A."/>
            <person name="Thomas B.C."/>
            <person name="Sharon I."/>
            <person name="Castelle C.J."/>
            <person name="Singh A."/>
            <person name="Wilkins M.J."/>
            <person name="Williams K.H."/>
            <person name="Banfield J.F."/>
        </authorList>
    </citation>
    <scope>NUCLEOTIDE SEQUENCE [LARGE SCALE GENOMIC DNA]</scope>
</reference>